<accession>A0ACB9KIP1</accession>
<name>A0ACB9KIP1_BAUVA</name>
<dbReference type="EMBL" id="CM039439">
    <property type="protein sequence ID" value="KAI4297081.1"/>
    <property type="molecule type" value="Genomic_DNA"/>
</dbReference>
<comment type="caution">
    <text evidence="1">The sequence shown here is derived from an EMBL/GenBank/DDBJ whole genome shotgun (WGS) entry which is preliminary data.</text>
</comment>
<gene>
    <name evidence="1" type="ORF">L6164_036989</name>
</gene>
<protein>
    <submittedName>
        <fullName evidence="1">Uncharacterized protein</fullName>
    </submittedName>
</protein>
<proteinExistence type="predicted"/>
<evidence type="ECO:0000313" key="1">
    <source>
        <dbReference type="EMBL" id="KAI4297081.1"/>
    </source>
</evidence>
<keyword evidence="2" id="KW-1185">Reference proteome</keyword>
<dbReference type="Proteomes" id="UP000828941">
    <property type="component" value="Chromosome 14"/>
</dbReference>
<sequence length="368" mass="41837">MATEKVLHMNGGVEETSYANSSTFQRNVMKKVKPILEEILTRICSNNIITNCFKVADLGCSCGPNTLAAAYDIINNIMDHAESYKPSFQIFLSDLPGNDFNTLFKNMLPEFNQKLQREKGEKIGHCFIVGTPGTFYGRLFPSNSMHFFYSVYGLHWLSQVPRGYNNGVVPLNKGNIYLTKTSPPTVFKTYLNQFEEDFKLFLSCRSEELVQGGGMILTFIGRLENDELITTMTLIGLALNDMVVENKIEEAKLDSFDVPYYAPTVNEVKEIIEAEGSFTVHRLEICKTGWEPDIDEINDFNDNIVFDKNMKAKSITKHMRTVSEALIKLHFGDDILDELFQRFTNKVTQILEVNNMDYNNVVVSLTKN</sequence>
<organism evidence="1 2">
    <name type="scientific">Bauhinia variegata</name>
    <name type="common">Purple orchid tree</name>
    <name type="synonym">Phanera variegata</name>
    <dbReference type="NCBI Taxonomy" id="167791"/>
    <lineage>
        <taxon>Eukaryota</taxon>
        <taxon>Viridiplantae</taxon>
        <taxon>Streptophyta</taxon>
        <taxon>Embryophyta</taxon>
        <taxon>Tracheophyta</taxon>
        <taxon>Spermatophyta</taxon>
        <taxon>Magnoliopsida</taxon>
        <taxon>eudicotyledons</taxon>
        <taxon>Gunneridae</taxon>
        <taxon>Pentapetalae</taxon>
        <taxon>rosids</taxon>
        <taxon>fabids</taxon>
        <taxon>Fabales</taxon>
        <taxon>Fabaceae</taxon>
        <taxon>Cercidoideae</taxon>
        <taxon>Cercideae</taxon>
        <taxon>Bauhiniinae</taxon>
        <taxon>Bauhinia</taxon>
    </lineage>
</organism>
<reference evidence="1 2" key="1">
    <citation type="journal article" date="2022" name="DNA Res.">
        <title>Chromosomal-level genome assembly of the orchid tree Bauhinia variegata (Leguminosae; Cercidoideae) supports the allotetraploid origin hypothesis of Bauhinia.</title>
        <authorList>
            <person name="Zhong Y."/>
            <person name="Chen Y."/>
            <person name="Zheng D."/>
            <person name="Pang J."/>
            <person name="Liu Y."/>
            <person name="Luo S."/>
            <person name="Meng S."/>
            <person name="Qian L."/>
            <person name="Wei D."/>
            <person name="Dai S."/>
            <person name="Zhou R."/>
        </authorList>
    </citation>
    <scope>NUCLEOTIDE SEQUENCE [LARGE SCALE GENOMIC DNA]</scope>
    <source>
        <strain evidence="1">BV-YZ2020</strain>
    </source>
</reference>
<evidence type="ECO:0000313" key="2">
    <source>
        <dbReference type="Proteomes" id="UP000828941"/>
    </source>
</evidence>